<dbReference type="SMART" id="SM00421">
    <property type="entry name" value="HTH_LUXR"/>
    <property type="match status" value="1"/>
</dbReference>
<evidence type="ECO:0000256" key="3">
    <source>
        <dbReference type="SAM" id="MobiDB-lite"/>
    </source>
</evidence>
<evidence type="ECO:0000313" key="8">
    <source>
        <dbReference type="Proteomes" id="UP001241092"/>
    </source>
</evidence>
<dbReference type="AlphaFoldDB" id="A0AAI8TTY2"/>
<dbReference type="PROSITE" id="PS50043">
    <property type="entry name" value="HTH_LUXR_2"/>
    <property type="match status" value="1"/>
</dbReference>
<proteinExistence type="predicted"/>
<organism evidence="6 8">
    <name type="scientific">Mycolicibacterium mageritense</name>
    <name type="common">Mycobacterium mageritense</name>
    <dbReference type="NCBI Taxonomy" id="53462"/>
    <lineage>
        <taxon>Bacteria</taxon>
        <taxon>Bacillati</taxon>
        <taxon>Actinomycetota</taxon>
        <taxon>Actinomycetes</taxon>
        <taxon>Mycobacteriales</taxon>
        <taxon>Mycobacteriaceae</taxon>
        <taxon>Mycolicibacterium</taxon>
    </lineage>
</organism>
<dbReference type="RefSeq" id="WP_051578557.1">
    <property type="nucleotide sequence ID" value="NZ_AP022567.1"/>
</dbReference>
<keyword evidence="2" id="KW-0067">ATP-binding</keyword>
<reference evidence="5" key="2">
    <citation type="submission" date="2020-02" db="EMBL/GenBank/DDBJ databases">
        <authorList>
            <person name="Matsumoto Y."/>
            <person name="Kinjo T."/>
            <person name="Motooka D."/>
            <person name="Nabeya D."/>
            <person name="Jung N."/>
            <person name="Uechi K."/>
            <person name="Horii T."/>
            <person name="Iida T."/>
            <person name="Fujita J."/>
            <person name="Nakamura S."/>
        </authorList>
    </citation>
    <scope>NUCLEOTIDE SEQUENCE</scope>
    <source>
        <strain evidence="5">JCM 12375</strain>
    </source>
</reference>
<dbReference type="CDD" id="cd06170">
    <property type="entry name" value="LuxR_C_like"/>
    <property type="match status" value="1"/>
</dbReference>
<feature type="domain" description="HTH luxR-type" evidence="4">
    <location>
        <begin position="862"/>
        <end position="925"/>
    </location>
</feature>
<dbReference type="SUPFAM" id="SSF52540">
    <property type="entry name" value="P-loop containing nucleoside triphosphate hydrolases"/>
    <property type="match status" value="1"/>
</dbReference>
<dbReference type="GO" id="GO:0006355">
    <property type="term" value="P:regulation of DNA-templated transcription"/>
    <property type="evidence" value="ECO:0007669"/>
    <property type="project" value="InterPro"/>
</dbReference>
<dbReference type="GO" id="GO:0005524">
    <property type="term" value="F:ATP binding"/>
    <property type="evidence" value="ECO:0007669"/>
    <property type="project" value="UniProtKB-KW"/>
</dbReference>
<dbReference type="PANTHER" id="PTHR16305">
    <property type="entry name" value="TESTICULAR SOLUBLE ADENYLYL CYCLASE"/>
    <property type="match status" value="1"/>
</dbReference>
<dbReference type="InterPro" id="IPR036388">
    <property type="entry name" value="WH-like_DNA-bd_sf"/>
</dbReference>
<dbReference type="Proteomes" id="UP001241092">
    <property type="component" value="Chromosome"/>
</dbReference>
<dbReference type="EMBL" id="AP022567">
    <property type="protein sequence ID" value="BBX33021.1"/>
    <property type="molecule type" value="Genomic_DNA"/>
</dbReference>
<keyword evidence="7" id="KW-1185">Reference proteome</keyword>
<dbReference type="InterPro" id="IPR041664">
    <property type="entry name" value="AAA_16"/>
</dbReference>
<protein>
    <submittedName>
        <fullName evidence="5">LuxR family transcriptional regulator</fullName>
    </submittedName>
</protein>
<dbReference type="GO" id="GO:0003677">
    <property type="term" value="F:DNA binding"/>
    <property type="evidence" value="ECO:0007669"/>
    <property type="project" value="InterPro"/>
</dbReference>
<dbReference type="PANTHER" id="PTHR16305:SF35">
    <property type="entry name" value="TRANSCRIPTIONAL ACTIVATOR DOMAIN"/>
    <property type="match status" value="1"/>
</dbReference>
<dbReference type="Gene3D" id="3.40.50.300">
    <property type="entry name" value="P-loop containing nucleotide triphosphate hydrolases"/>
    <property type="match status" value="1"/>
</dbReference>
<dbReference type="EMBL" id="AP027452">
    <property type="protein sequence ID" value="BDY28356.1"/>
    <property type="molecule type" value="Genomic_DNA"/>
</dbReference>
<dbReference type="GO" id="GO:0004016">
    <property type="term" value="F:adenylate cyclase activity"/>
    <property type="evidence" value="ECO:0007669"/>
    <property type="project" value="TreeGrafter"/>
</dbReference>
<reference evidence="6" key="3">
    <citation type="submission" date="2023-03" db="EMBL/GenBank/DDBJ databases">
        <title>Draft genome sequence of a Mycolicibacterium mageritense strain H4_3_1 isolated from a hybrid biological-inorganic system reactor.</title>
        <authorList>
            <person name="Feng X."/>
            <person name="Kazama D."/>
            <person name="Sato K."/>
            <person name="Kobayashi H."/>
        </authorList>
    </citation>
    <scope>NUCLEOTIDE SEQUENCE</scope>
    <source>
        <strain evidence="6">H4_3_1</strain>
    </source>
</reference>
<evidence type="ECO:0000313" key="5">
    <source>
        <dbReference type="EMBL" id="BBX33021.1"/>
    </source>
</evidence>
<feature type="region of interest" description="Disordered" evidence="3">
    <location>
        <begin position="852"/>
        <end position="872"/>
    </location>
</feature>
<evidence type="ECO:0000313" key="7">
    <source>
        <dbReference type="Proteomes" id="UP000465622"/>
    </source>
</evidence>
<sequence length="925" mass="99714">MAPESATALRGREAEEGCLRELLTQIRSGSSRAVVLCGEAGIGKTALMTWLRETADGFHVLSARGVESDVELAYAGLHELCGPLLDHRAALPPPQRRAVETAFGLRDGAAPQRFLVGLAVLGLLAAASRQRPVLCLVDDVHWLDSASQDTLFFIARRLSAEPVGMMFALRDPIDNMNGIPTMSVTGLSDNAAKQLLIDTFPGRFDQAVADRIVAETRGNPLALLEIPKGLTVADLAGGYHHPDAHPTATTIERHYSRTLHDLPRDTCHLLLLAAAEPVGDPALLYRAMAHLGLKHSALDAAVAAKLIRIAARVEFRHPLLRAAAYRAATPEARREVHAALAATTDADLDPDRRAWHRAAAADAPDEDVARELESAAGRARQRGGTAATAAFLTRAVELTPDAASRGRRALDAAEAHRHIASFDAAGRLLAAAALTPLTNHQRARLTQLQTRLAFSTARTSRSADALADTVVQFAQTAQHAAALDPTLATETSLDALSAAMYVGRHDTTGAMGAIARTLTSPTSHRRATTPAHHLTFALATRITEGPAAAMSAMQNAIATVSNHLRGDDHTTMDWLWRAYPIAHEALVHETWDDHGWAELADHAIRNATINGALTMLPAALISRAGAHIDAGQYTAANNLIVEAESIYAAINYTPPKYHRLTLAVWSGDEASATQLVNAAHRDAALRGEGRLSGLAHYATAVLNNGLGRYQVALQAAVTAHQYDDLGIHGRVLLELIEAATRADDHPTATEALAHLTERTTASGTEWALGALARSRALLATGPAVEDLYLEAIHRLQQTPLATHLARARLLYGEWLRRRRRPTQAREPLRTAHEQFTQIGATAFAERARRELLAAGDKPRSTRPTAGSDLSPQERQIAQLAGTGLTNQEIAAQMFISAHTVEWHLRKVFAKLQIRSRRELRNSPIN</sequence>
<dbReference type="Pfam" id="PF13191">
    <property type="entry name" value="AAA_16"/>
    <property type="match status" value="1"/>
</dbReference>
<dbReference type="SUPFAM" id="SSF46894">
    <property type="entry name" value="C-terminal effector domain of the bipartite response regulators"/>
    <property type="match status" value="1"/>
</dbReference>
<dbReference type="Gene3D" id="1.10.10.10">
    <property type="entry name" value="Winged helix-like DNA-binding domain superfamily/Winged helix DNA-binding domain"/>
    <property type="match status" value="1"/>
</dbReference>
<dbReference type="Proteomes" id="UP000465622">
    <property type="component" value="Chromosome"/>
</dbReference>
<feature type="compositionally biased region" description="Polar residues" evidence="3">
    <location>
        <begin position="861"/>
        <end position="872"/>
    </location>
</feature>
<dbReference type="InterPro" id="IPR016032">
    <property type="entry name" value="Sig_transdc_resp-reg_C-effctor"/>
</dbReference>
<gene>
    <name evidence="6" type="ORF">hbim_02290</name>
    <name evidence="5" type="ORF">MMAGJ_23030</name>
</gene>
<dbReference type="PRINTS" id="PR00038">
    <property type="entry name" value="HTHLUXR"/>
</dbReference>
<evidence type="ECO:0000256" key="1">
    <source>
        <dbReference type="ARBA" id="ARBA00022741"/>
    </source>
</evidence>
<dbReference type="InterPro" id="IPR027417">
    <property type="entry name" value="P-loop_NTPase"/>
</dbReference>
<evidence type="ECO:0000313" key="6">
    <source>
        <dbReference type="EMBL" id="BDY28356.1"/>
    </source>
</evidence>
<reference evidence="5 7" key="1">
    <citation type="journal article" date="2019" name="Emerg. Microbes Infect.">
        <title>Comprehensive subspecies identification of 175 nontuberculous mycobacteria species based on 7547 genomic profiles.</title>
        <authorList>
            <person name="Matsumoto Y."/>
            <person name="Kinjo T."/>
            <person name="Motooka D."/>
            <person name="Nabeya D."/>
            <person name="Jung N."/>
            <person name="Uechi K."/>
            <person name="Horii T."/>
            <person name="Iida T."/>
            <person name="Fujita J."/>
            <person name="Nakamura S."/>
        </authorList>
    </citation>
    <scope>NUCLEOTIDE SEQUENCE [LARGE SCALE GENOMIC DNA]</scope>
    <source>
        <strain evidence="5 7">JCM 12375</strain>
    </source>
</reference>
<name>A0AAI8TTY2_MYCME</name>
<evidence type="ECO:0000256" key="2">
    <source>
        <dbReference type="ARBA" id="ARBA00022840"/>
    </source>
</evidence>
<keyword evidence="1" id="KW-0547">Nucleotide-binding</keyword>
<dbReference type="InterPro" id="IPR000792">
    <property type="entry name" value="Tscrpt_reg_LuxR_C"/>
</dbReference>
<dbReference type="GO" id="GO:0005737">
    <property type="term" value="C:cytoplasm"/>
    <property type="evidence" value="ECO:0007669"/>
    <property type="project" value="TreeGrafter"/>
</dbReference>
<accession>A0AAI8TTY2</accession>
<evidence type="ECO:0000259" key="4">
    <source>
        <dbReference type="PROSITE" id="PS50043"/>
    </source>
</evidence>
<dbReference type="Pfam" id="PF00196">
    <property type="entry name" value="GerE"/>
    <property type="match status" value="1"/>
</dbReference>